<dbReference type="CDD" id="cd00009">
    <property type="entry name" value="AAA"/>
    <property type="match status" value="1"/>
</dbReference>
<dbReference type="EMBL" id="CP061799">
    <property type="protein sequence ID" value="QTA80880.1"/>
    <property type="molecule type" value="Genomic_DNA"/>
</dbReference>
<gene>
    <name evidence="2" type="ORF">dnl_31940</name>
</gene>
<keyword evidence="3" id="KW-1185">Reference proteome</keyword>
<dbReference type="KEGG" id="dli:dnl_31940"/>
<reference evidence="2" key="1">
    <citation type="journal article" date="2021" name="Microb. Physiol.">
        <title>Proteogenomic Insights into the Physiology of Marine, Sulfate-Reducing, Filamentous Desulfonema limicola and Desulfonema magnum.</title>
        <authorList>
            <person name="Schnaars V."/>
            <person name="Wohlbrand L."/>
            <person name="Scheve S."/>
            <person name="Hinrichs C."/>
            <person name="Reinhardt R."/>
            <person name="Rabus R."/>
        </authorList>
    </citation>
    <scope>NUCLEOTIDE SEQUENCE</scope>
    <source>
        <strain evidence="2">5ac10</strain>
    </source>
</reference>
<accession>A0A975GGZ8</accession>
<name>A0A975GGZ8_9BACT</name>
<organism evidence="2 3">
    <name type="scientific">Desulfonema limicola</name>
    <dbReference type="NCBI Taxonomy" id="45656"/>
    <lineage>
        <taxon>Bacteria</taxon>
        <taxon>Pseudomonadati</taxon>
        <taxon>Thermodesulfobacteriota</taxon>
        <taxon>Desulfobacteria</taxon>
        <taxon>Desulfobacterales</taxon>
        <taxon>Desulfococcaceae</taxon>
        <taxon>Desulfonema</taxon>
    </lineage>
</organism>
<dbReference type="InterPro" id="IPR027417">
    <property type="entry name" value="P-loop_NTPase"/>
</dbReference>
<sequence>MSDISPRETYEKIKNNIEMVIIGQSSAIRKLLASFVSGGHVLIEDYPGTGKTTLAKALALSVDFQYKRIQFTPDLLPSDILGVSIFDQKAGDFHFYKGPVFTNILLADEINRASPRTQSALLEAMAESQVSIDGNHYFLDDLFFVIATQNPVEFRGTYPLPEAQMDRFAISFSLGYVPPEQEVAIVSGFSCGNPLDRVLPCVSRHDVLNLKQYASQIRISEELKHYIVAIVRQTRITPGVELGASPRASLFLMKTAQALAVFDDMEFVTPEHIQEAAVSVIAHRMVMDPQARFSGETAQGVVEDILESLPVPV</sequence>
<dbReference type="PIRSF" id="PIRSF002849">
    <property type="entry name" value="AAA_ATPase_chaperone_MoxR_prd"/>
    <property type="match status" value="1"/>
</dbReference>
<evidence type="ECO:0000313" key="3">
    <source>
        <dbReference type="Proteomes" id="UP000663720"/>
    </source>
</evidence>
<dbReference type="InterPro" id="IPR003593">
    <property type="entry name" value="AAA+_ATPase"/>
</dbReference>
<dbReference type="PANTHER" id="PTHR42759:SF5">
    <property type="entry name" value="METHANOL DEHYDROGENASE REGULATOR"/>
    <property type="match status" value="1"/>
</dbReference>
<dbReference type="PANTHER" id="PTHR42759">
    <property type="entry name" value="MOXR FAMILY PROTEIN"/>
    <property type="match status" value="1"/>
</dbReference>
<dbReference type="Proteomes" id="UP000663720">
    <property type="component" value="Chromosome"/>
</dbReference>
<dbReference type="RefSeq" id="WP_207692443.1">
    <property type="nucleotide sequence ID" value="NZ_CP061799.1"/>
</dbReference>
<dbReference type="GO" id="GO:0005524">
    <property type="term" value="F:ATP binding"/>
    <property type="evidence" value="ECO:0007669"/>
    <property type="project" value="InterPro"/>
</dbReference>
<feature type="domain" description="AAA+ ATPase" evidence="1">
    <location>
        <begin position="37"/>
        <end position="180"/>
    </location>
</feature>
<dbReference type="Pfam" id="PF07726">
    <property type="entry name" value="AAA_3"/>
    <property type="match status" value="1"/>
</dbReference>
<dbReference type="GO" id="GO:0016887">
    <property type="term" value="F:ATP hydrolysis activity"/>
    <property type="evidence" value="ECO:0007669"/>
    <property type="project" value="InterPro"/>
</dbReference>
<dbReference type="InterPro" id="IPR011703">
    <property type="entry name" value="ATPase_AAA-3"/>
</dbReference>
<proteinExistence type="predicted"/>
<dbReference type="InterPro" id="IPR050764">
    <property type="entry name" value="CbbQ/NirQ/NorQ/GpvN"/>
</dbReference>
<protein>
    <submittedName>
        <fullName evidence="2">AAA ATPase-like domain-containing protein</fullName>
    </submittedName>
</protein>
<dbReference type="SMART" id="SM00382">
    <property type="entry name" value="AAA"/>
    <property type="match status" value="1"/>
</dbReference>
<dbReference type="SUPFAM" id="SSF52540">
    <property type="entry name" value="P-loop containing nucleoside triphosphate hydrolases"/>
    <property type="match status" value="1"/>
</dbReference>
<evidence type="ECO:0000259" key="1">
    <source>
        <dbReference type="SMART" id="SM00382"/>
    </source>
</evidence>
<dbReference type="AlphaFoldDB" id="A0A975GGZ8"/>
<dbReference type="Gene3D" id="3.40.50.300">
    <property type="entry name" value="P-loop containing nucleotide triphosphate hydrolases"/>
    <property type="match status" value="1"/>
</dbReference>
<dbReference type="Pfam" id="PF17863">
    <property type="entry name" value="AAA_lid_2"/>
    <property type="match status" value="1"/>
</dbReference>
<dbReference type="InterPro" id="IPR041628">
    <property type="entry name" value="ChlI/MoxR_AAA_lid"/>
</dbReference>
<dbReference type="Gene3D" id="1.10.8.80">
    <property type="entry name" value="Magnesium chelatase subunit I, C-Terminal domain"/>
    <property type="match status" value="1"/>
</dbReference>
<evidence type="ECO:0000313" key="2">
    <source>
        <dbReference type="EMBL" id="QTA80880.1"/>
    </source>
</evidence>